<feature type="compositionally biased region" description="Basic residues" evidence="11">
    <location>
        <begin position="527"/>
        <end position="566"/>
    </location>
</feature>
<accession>A0A904A3C1</accession>
<evidence type="ECO:0000256" key="11">
    <source>
        <dbReference type="SAM" id="MobiDB-lite"/>
    </source>
</evidence>
<dbReference type="SUPFAM" id="SSF56112">
    <property type="entry name" value="Protein kinase-like (PK-like)"/>
    <property type="match status" value="1"/>
</dbReference>
<reference evidence="13" key="1">
    <citation type="submission" date="2022-10" db="UniProtKB">
        <authorList>
            <consortium name="EnsemblMetazoa"/>
        </authorList>
    </citation>
    <scope>IDENTIFICATION</scope>
    <source>
        <strain evidence="13">SANGQUA</strain>
    </source>
</reference>
<dbReference type="FunFam" id="1.10.510.10:FF:000571">
    <property type="entry name" value="Maternal embryonic leucine zipper kinase"/>
    <property type="match status" value="1"/>
</dbReference>
<dbReference type="CDD" id="cd14106">
    <property type="entry name" value="STKc_DRAK"/>
    <property type="match status" value="1"/>
</dbReference>
<dbReference type="GO" id="GO:0035556">
    <property type="term" value="P:intracellular signal transduction"/>
    <property type="evidence" value="ECO:0007669"/>
    <property type="project" value="TreeGrafter"/>
</dbReference>
<dbReference type="FunFam" id="3.30.200.20:FF:000175">
    <property type="entry name" value="Serine/threonine-protein kinase 17B"/>
    <property type="match status" value="1"/>
</dbReference>
<feature type="region of interest" description="Disordered" evidence="11">
    <location>
        <begin position="517"/>
        <end position="572"/>
    </location>
</feature>
<dbReference type="GO" id="GO:0043065">
    <property type="term" value="P:positive regulation of apoptotic process"/>
    <property type="evidence" value="ECO:0007669"/>
    <property type="project" value="TreeGrafter"/>
</dbReference>
<feature type="region of interest" description="Disordered" evidence="11">
    <location>
        <begin position="588"/>
        <end position="622"/>
    </location>
</feature>
<evidence type="ECO:0000256" key="2">
    <source>
        <dbReference type="ARBA" id="ARBA00022527"/>
    </source>
</evidence>
<keyword evidence="2" id="KW-0723">Serine/threonine-protein kinase</keyword>
<dbReference type="Gene3D" id="1.10.510.10">
    <property type="entry name" value="Transferase(Phosphotransferase) domain 1"/>
    <property type="match status" value="1"/>
</dbReference>
<dbReference type="InterPro" id="IPR011009">
    <property type="entry name" value="Kinase-like_dom_sf"/>
</dbReference>
<dbReference type="Proteomes" id="UP000076407">
    <property type="component" value="Unassembled WGS sequence"/>
</dbReference>
<protein>
    <recommendedName>
        <fullName evidence="1">non-specific serine/threonine protein kinase</fullName>
        <ecNumber evidence="1">2.7.11.1</ecNumber>
    </recommendedName>
</protein>
<dbReference type="AlphaFoldDB" id="A0A904A3C1"/>
<dbReference type="SMART" id="SM00220">
    <property type="entry name" value="S_TKc"/>
    <property type="match status" value="1"/>
</dbReference>
<dbReference type="PANTHER" id="PTHR24342">
    <property type="entry name" value="SERINE/THREONINE-PROTEIN KINASE 17"/>
    <property type="match status" value="1"/>
</dbReference>
<evidence type="ECO:0000256" key="7">
    <source>
        <dbReference type="ARBA" id="ARBA00022840"/>
    </source>
</evidence>
<evidence type="ECO:0000313" key="13">
    <source>
        <dbReference type="EnsemblMetazoa" id="AQUA017410-PA"/>
    </source>
</evidence>
<keyword evidence="7" id="KW-0067">ATP-binding</keyword>
<keyword evidence="4" id="KW-0808">Transferase</keyword>
<organism evidence="13 14">
    <name type="scientific">Anopheles quadriannulatus</name>
    <name type="common">Mosquito</name>
    <dbReference type="NCBI Taxonomy" id="34691"/>
    <lineage>
        <taxon>Eukaryota</taxon>
        <taxon>Metazoa</taxon>
        <taxon>Ecdysozoa</taxon>
        <taxon>Arthropoda</taxon>
        <taxon>Hexapoda</taxon>
        <taxon>Insecta</taxon>
        <taxon>Pterygota</taxon>
        <taxon>Neoptera</taxon>
        <taxon>Endopterygota</taxon>
        <taxon>Diptera</taxon>
        <taxon>Nematocera</taxon>
        <taxon>Culicoidea</taxon>
        <taxon>Culicidae</taxon>
        <taxon>Anophelinae</taxon>
        <taxon>Anopheles</taxon>
    </lineage>
</organism>
<dbReference type="InterPro" id="IPR000719">
    <property type="entry name" value="Prot_kinase_dom"/>
</dbReference>
<proteinExistence type="inferred from homology"/>
<sequence length="775" mass="81989">MMKLPEGFSHVGDGRLSIGEEQLAKLKTPRDIGEVYLVEETWIAKGMYGIVRSAISKQSGISYAAKFLRRRRRGQCCLNEINHEIAVLMLCADSDHVVKLQAVHETRSEIALILELATGGELQTLIDEQGHLSEQKTRVCMREILRALQHMHSKSIAHLDLKPQNILLAGKTVDDGLKLCDFGIARFIAEKNKIYEIVGTPDYVAPEVLHYDPLSLQTDIWSIGVVAYVLLTGLSPFGGDSKQETFLNVTKCSLTFPDELFDGISSDAIDFIKSALRIKPKERLTVDECLEHRWLKEKTVCLREELLAARATLSRNGTGIGEWDYSTTTTTTTLMGDDALLNGCEPTNGDGGGGGGGGGCGGGGALVLENGSSNGCNVVGGVVRPHEAGTKQQQQMLAAGSNNGTVIAPSEEEPKCDAGAGEEGGGDESDEGGGTASPPALAGELRPLQRNNNGGGTMVIPSDASPASTEDNKENVIVVGGGGGGLVVSSAACALFPDAPTTPKVSRKALPVEPLNDGGGLHYNLQQHHHHHHHLQHHNHHHHHHNHHSSHLHQNHHHHHHNHLHHSNGANSHHVLNASHQHHANQAVLHPAPPNNNNNNSGGVTGAASGGPGSPFVSRQGSPSCVKKYIQKMHLQQQLVVPAGGEMATTTTTSKQDAITMVSLEEMESKIVSPSGTTEMAASSSNGGDVECCDPPEHASTFAPATPPVSSSNGCSSSSNSNSSNSSCRTTVAAGAALCALNCTEASSVGGADSRHLASPGHKTLQQCEKDAIIC</sequence>
<evidence type="ECO:0000256" key="10">
    <source>
        <dbReference type="ARBA" id="ARBA00060827"/>
    </source>
</evidence>
<dbReference type="InterPro" id="IPR008271">
    <property type="entry name" value="Ser/Thr_kinase_AS"/>
</dbReference>
<dbReference type="GO" id="GO:0005524">
    <property type="term" value="F:ATP binding"/>
    <property type="evidence" value="ECO:0007669"/>
    <property type="project" value="UniProtKB-KW"/>
</dbReference>
<keyword evidence="3" id="KW-0597">Phosphoprotein</keyword>
<dbReference type="PROSITE" id="PS50011">
    <property type="entry name" value="PROTEIN_KINASE_DOM"/>
    <property type="match status" value="1"/>
</dbReference>
<name>A0A904A3C1_ANOQN</name>
<evidence type="ECO:0000256" key="1">
    <source>
        <dbReference type="ARBA" id="ARBA00012513"/>
    </source>
</evidence>
<dbReference type="GO" id="GO:0005634">
    <property type="term" value="C:nucleus"/>
    <property type="evidence" value="ECO:0007669"/>
    <property type="project" value="TreeGrafter"/>
</dbReference>
<evidence type="ECO:0000256" key="4">
    <source>
        <dbReference type="ARBA" id="ARBA00022679"/>
    </source>
</evidence>
<dbReference type="PROSITE" id="PS00108">
    <property type="entry name" value="PROTEIN_KINASE_ST"/>
    <property type="match status" value="1"/>
</dbReference>
<dbReference type="EnsemblMetazoa" id="AQUA017410-RA">
    <property type="protein sequence ID" value="AQUA017410-PA"/>
    <property type="gene ID" value="AQUA017410"/>
</dbReference>
<evidence type="ECO:0000259" key="12">
    <source>
        <dbReference type="PROSITE" id="PS50011"/>
    </source>
</evidence>
<evidence type="ECO:0000313" key="14">
    <source>
        <dbReference type="Proteomes" id="UP000076407"/>
    </source>
</evidence>
<feature type="domain" description="Protein kinase" evidence="12">
    <location>
        <begin position="37"/>
        <end position="295"/>
    </location>
</feature>
<feature type="compositionally biased region" description="Low complexity" evidence="11">
    <location>
        <begin position="710"/>
        <end position="726"/>
    </location>
</feature>
<keyword evidence="14" id="KW-1185">Reference proteome</keyword>
<evidence type="ECO:0000256" key="9">
    <source>
        <dbReference type="ARBA" id="ARBA00048679"/>
    </source>
</evidence>
<feature type="region of interest" description="Disordered" evidence="11">
    <location>
        <begin position="404"/>
        <end position="471"/>
    </location>
</feature>
<comment type="similarity">
    <text evidence="10">Belongs to the protein kinase superfamily. CAMK Ser/Thr protein kinase family. DAP kinase subfamily.</text>
</comment>
<keyword evidence="5" id="KW-0547">Nucleotide-binding</keyword>
<feature type="compositionally biased region" description="Polar residues" evidence="11">
    <location>
        <begin position="672"/>
        <end position="687"/>
    </location>
</feature>
<dbReference type="GO" id="GO:0004674">
    <property type="term" value="F:protein serine/threonine kinase activity"/>
    <property type="evidence" value="ECO:0007669"/>
    <property type="project" value="UniProtKB-KW"/>
</dbReference>
<comment type="catalytic activity">
    <reaction evidence="9">
        <text>L-seryl-[protein] + ATP = O-phospho-L-seryl-[protein] + ADP + H(+)</text>
        <dbReference type="Rhea" id="RHEA:17989"/>
        <dbReference type="Rhea" id="RHEA-COMP:9863"/>
        <dbReference type="Rhea" id="RHEA-COMP:11604"/>
        <dbReference type="ChEBI" id="CHEBI:15378"/>
        <dbReference type="ChEBI" id="CHEBI:29999"/>
        <dbReference type="ChEBI" id="CHEBI:30616"/>
        <dbReference type="ChEBI" id="CHEBI:83421"/>
        <dbReference type="ChEBI" id="CHEBI:456216"/>
        <dbReference type="EC" id="2.7.11.1"/>
    </reaction>
</comment>
<feature type="compositionally biased region" description="Gly residues" evidence="11">
    <location>
        <begin position="603"/>
        <end position="613"/>
    </location>
</feature>
<evidence type="ECO:0000256" key="8">
    <source>
        <dbReference type="ARBA" id="ARBA00047899"/>
    </source>
</evidence>
<dbReference type="Gene3D" id="3.30.200.20">
    <property type="entry name" value="Phosphorylase Kinase, domain 1"/>
    <property type="match status" value="1"/>
</dbReference>
<comment type="catalytic activity">
    <reaction evidence="8">
        <text>L-threonyl-[protein] + ATP = O-phospho-L-threonyl-[protein] + ADP + H(+)</text>
        <dbReference type="Rhea" id="RHEA:46608"/>
        <dbReference type="Rhea" id="RHEA-COMP:11060"/>
        <dbReference type="Rhea" id="RHEA-COMP:11605"/>
        <dbReference type="ChEBI" id="CHEBI:15378"/>
        <dbReference type="ChEBI" id="CHEBI:30013"/>
        <dbReference type="ChEBI" id="CHEBI:30616"/>
        <dbReference type="ChEBI" id="CHEBI:61977"/>
        <dbReference type="ChEBI" id="CHEBI:456216"/>
        <dbReference type="EC" id="2.7.11.1"/>
    </reaction>
</comment>
<evidence type="ECO:0000256" key="5">
    <source>
        <dbReference type="ARBA" id="ARBA00022741"/>
    </source>
</evidence>
<dbReference type="EC" id="2.7.11.1" evidence="1"/>
<evidence type="ECO:0000256" key="3">
    <source>
        <dbReference type="ARBA" id="ARBA00022553"/>
    </source>
</evidence>
<dbReference type="PANTHER" id="PTHR24342:SF12">
    <property type="entry name" value="DEATH-ASSOCIATED PROTEIN KINASE RELATED"/>
    <property type="match status" value="1"/>
</dbReference>
<evidence type="ECO:0000256" key="6">
    <source>
        <dbReference type="ARBA" id="ARBA00022777"/>
    </source>
</evidence>
<keyword evidence="6" id="KW-0418">Kinase</keyword>
<feature type="region of interest" description="Disordered" evidence="11">
    <location>
        <begin position="671"/>
        <end position="726"/>
    </location>
</feature>
<dbReference type="Pfam" id="PF00069">
    <property type="entry name" value="Pkinase"/>
    <property type="match status" value="1"/>
</dbReference>